<keyword evidence="3" id="KW-1133">Transmembrane helix</keyword>
<accession>Q237H4</accession>
<proteinExistence type="predicted"/>
<feature type="transmembrane region" description="Helical" evidence="3">
    <location>
        <begin position="21"/>
        <end position="45"/>
    </location>
</feature>
<evidence type="ECO:0000256" key="1">
    <source>
        <dbReference type="SAM" id="Coils"/>
    </source>
</evidence>
<feature type="region of interest" description="Disordered" evidence="2">
    <location>
        <begin position="652"/>
        <end position="749"/>
    </location>
</feature>
<feature type="compositionally biased region" description="Polar residues" evidence="2">
    <location>
        <begin position="517"/>
        <end position="527"/>
    </location>
</feature>
<feature type="compositionally biased region" description="Polar residues" evidence="2">
    <location>
        <begin position="440"/>
        <end position="457"/>
    </location>
</feature>
<keyword evidence="3 4" id="KW-0812">Transmembrane</keyword>
<feature type="coiled-coil region" evidence="1">
    <location>
        <begin position="602"/>
        <end position="632"/>
    </location>
</feature>
<reference evidence="5" key="1">
    <citation type="journal article" date="2006" name="PLoS Biol.">
        <title>Macronuclear genome sequence of the ciliate Tetrahymena thermophila, a model eukaryote.</title>
        <authorList>
            <person name="Eisen J.A."/>
            <person name="Coyne R.S."/>
            <person name="Wu M."/>
            <person name="Wu D."/>
            <person name="Thiagarajan M."/>
            <person name="Wortman J.R."/>
            <person name="Badger J.H."/>
            <person name="Ren Q."/>
            <person name="Amedeo P."/>
            <person name="Jones K.M."/>
            <person name="Tallon L.J."/>
            <person name="Delcher A.L."/>
            <person name="Salzberg S.L."/>
            <person name="Silva J.C."/>
            <person name="Haas B.J."/>
            <person name="Majoros W.H."/>
            <person name="Farzad M."/>
            <person name="Carlton J.M."/>
            <person name="Smith R.K. Jr."/>
            <person name="Garg J."/>
            <person name="Pearlman R.E."/>
            <person name="Karrer K.M."/>
            <person name="Sun L."/>
            <person name="Manning G."/>
            <person name="Elde N.C."/>
            <person name="Turkewitz A.P."/>
            <person name="Asai D.J."/>
            <person name="Wilkes D.E."/>
            <person name="Wang Y."/>
            <person name="Cai H."/>
            <person name="Collins K."/>
            <person name="Stewart B.A."/>
            <person name="Lee S.R."/>
            <person name="Wilamowska K."/>
            <person name="Weinberg Z."/>
            <person name="Ruzzo W.L."/>
            <person name="Wloga D."/>
            <person name="Gaertig J."/>
            <person name="Frankel J."/>
            <person name="Tsao C.-C."/>
            <person name="Gorovsky M.A."/>
            <person name="Keeling P.J."/>
            <person name="Waller R.F."/>
            <person name="Patron N.J."/>
            <person name="Cherry J.M."/>
            <person name="Stover N.A."/>
            <person name="Krieger C.J."/>
            <person name="del Toro C."/>
            <person name="Ryder H.F."/>
            <person name="Williamson S.C."/>
            <person name="Barbeau R.A."/>
            <person name="Hamilton E.P."/>
            <person name="Orias E."/>
        </authorList>
    </citation>
    <scope>NUCLEOTIDE SEQUENCE [LARGE SCALE GENOMIC DNA]</scope>
    <source>
        <strain evidence="5">SB210</strain>
    </source>
</reference>
<feature type="region of interest" description="Disordered" evidence="2">
    <location>
        <begin position="422"/>
        <end position="457"/>
    </location>
</feature>
<dbReference type="HOGENOM" id="CLU_431830_0_0_1"/>
<feature type="compositionally biased region" description="Basic and acidic residues" evidence="2">
    <location>
        <begin position="663"/>
        <end position="687"/>
    </location>
</feature>
<organism evidence="4 5">
    <name type="scientific">Tetrahymena thermophila (strain SB210)</name>
    <dbReference type="NCBI Taxonomy" id="312017"/>
    <lineage>
        <taxon>Eukaryota</taxon>
        <taxon>Sar</taxon>
        <taxon>Alveolata</taxon>
        <taxon>Ciliophora</taxon>
        <taxon>Intramacronucleata</taxon>
        <taxon>Oligohymenophorea</taxon>
        <taxon>Hymenostomatida</taxon>
        <taxon>Tetrahymenina</taxon>
        <taxon>Tetrahymenidae</taxon>
        <taxon>Tetrahymena</taxon>
    </lineage>
</organism>
<keyword evidence="3" id="KW-0472">Membrane</keyword>
<evidence type="ECO:0000256" key="3">
    <source>
        <dbReference type="SAM" id="Phobius"/>
    </source>
</evidence>
<evidence type="ECO:0000256" key="2">
    <source>
        <dbReference type="SAM" id="MobiDB-lite"/>
    </source>
</evidence>
<keyword evidence="1" id="KW-0175">Coiled coil</keyword>
<name>Q237H4_TETTS</name>
<dbReference type="Proteomes" id="UP000009168">
    <property type="component" value="Unassembled WGS sequence"/>
</dbReference>
<evidence type="ECO:0000313" key="5">
    <source>
        <dbReference type="Proteomes" id="UP000009168"/>
    </source>
</evidence>
<keyword evidence="5" id="KW-1185">Reference proteome</keyword>
<evidence type="ECO:0000313" key="4">
    <source>
        <dbReference type="EMBL" id="EAR92767.2"/>
    </source>
</evidence>
<dbReference type="InParanoid" id="Q237H4"/>
<sequence>MRNQSKSHEFDFHINSNYKLLHFYISQLPNLLLLEIFSAIMYIYYSEKFIISFYCLPIVLTYLFMIYKFAWGGDWRCLSRKFLLSMIGVFICAPIFFSIYFFVWEPTLSLVWYKSDNCKPLGQRVTQLGNLERYGLQYVQITSDLIGLSCVTSRQSNGNQLKSYDFYEKGEFYTCDTNYDSTNRTHIINQSYYNISSRFLEQSFEQLSYRINENNFQIDSDSYQNLGQENKKHTFEIQKQEQIYSNLNYLPQLGQQDSLEQDKINQNIRHLNGQHANDNQQKQDSFQKNQGIKKCRIQYSFSQVKIPSWICQSSQENKILIEKLSQKEDYGQSCYYAYYGSKELARINARSITKDQMKEKHFLIVKFQEDSYYFKEGFIALIIFAMIPTMLFSLQSLFSFIVYEGLLFILQDSIEAENEEFKRKTGAQDIHSQKQAEGDQGSSQTDRQQQRLEPNQIVQILSPNSQLKDRDFYDIYNNTRRKQITQVINPTVNVNTEDPINITKFNGDTTKSVMIKKSPQQKNQAQSIDELDDHKRDILNGPRNITEKFMQDTTSSSEEEANDNNCSYIKIRNIYKKKLNPKYQKEIQQKKKEGVSVENEEIKVIQEIKEQQKQVQEKLQEKKNKKKKKKLSPTLDETINCQNDLHNILDVSSLAPQNQNNVNKDEDKNNPTKKNDQATFEELKDSENEQMEVQEKQQNNPNEENHNQQKEQEDAKQIQQIEEAYQFYDQQADNPERLETPPQDVELIQ</sequence>
<dbReference type="GeneID" id="7829914"/>
<dbReference type="EMBL" id="GG662743">
    <property type="protein sequence ID" value="EAR92767.2"/>
    <property type="molecule type" value="Genomic_DNA"/>
</dbReference>
<feature type="compositionally biased region" description="Basic and acidic residues" evidence="2">
    <location>
        <begin position="703"/>
        <end position="716"/>
    </location>
</feature>
<feature type="region of interest" description="Disordered" evidence="2">
    <location>
        <begin position="517"/>
        <end position="545"/>
    </location>
</feature>
<dbReference type="KEGG" id="tet:TTHERM_00323110"/>
<dbReference type="RefSeq" id="XP_001013012.2">
    <property type="nucleotide sequence ID" value="XM_001013012.2"/>
</dbReference>
<feature type="transmembrane region" description="Helical" evidence="3">
    <location>
        <begin position="378"/>
        <end position="403"/>
    </location>
</feature>
<feature type="transmembrane region" description="Helical" evidence="3">
    <location>
        <begin position="82"/>
        <end position="104"/>
    </location>
</feature>
<feature type="transmembrane region" description="Helical" evidence="3">
    <location>
        <begin position="51"/>
        <end position="70"/>
    </location>
</feature>
<dbReference type="AlphaFoldDB" id="Q237H4"/>
<protein>
    <submittedName>
        <fullName evidence="4">Transmembrane protein, putative</fullName>
    </submittedName>
</protein>
<gene>
    <name evidence="4" type="ORF">TTHERM_00323110</name>
</gene>